<sequence length="632" mass="72259">MLANPDFADDMDYQPFREYDTKTSTRHWQDFMSGDWAWRQADMIAQDPDCLGSTFVLIILGSDKTTVSVATGQNNYYPLYLSIGNIHNSVRRAHRNGVVLIGFLAMPKTMLKPEVTAFGDGHYWHVIYGFGPYIVDYEEQALLACIVCNRCPRCLAFRNNLDDDNALHRCCDHAEALIENLPLDRLWHEYGIVGELVPFTNDFPRADIYELIAPDLLHQIIKGTFKDHLVKWVEKYLHQEHGDAPASEILDDIDRQIAIVLPFPGLQHFPQGRHFKQWTGDDSKALMKVYLPAIEGHLPQEVISTFRAFLEFCYTVRRNVLTVKDLDYLDEVLMRFHRHREFFKTTGMVTMFSLPRQHSMKHYKQLIQLFGAPNGLCSSITESKHMKAVKKPYWRTSKYRALGQMLIINQRLDKLAASHIDFKSQGMLEGTCLSMVVETLTQERPAEGNHQANEDDPHQQLSASIDDVQDDCEDVDGQKVKAHVRLAQTHQRNRARTVVALTDELNIPNLPELVQQFLCGQLYPDAHDPTTISHLECPGYHGNISIYNSASSTFYAPSDLSGVGGMRHEYIRATPAWRQDGPRYDCVFVITDPELEGMHGMDVARVLCFFAFKTQGTSAKQHFSCPKFWQVT</sequence>
<dbReference type="Proteomes" id="UP000053989">
    <property type="component" value="Unassembled WGS sequence"/>
</dbReference>
<name>A0A0C3E4F3_9AGAM</name>
<keyword evidence="2" id="KW-1185">Reference proteome</keyword>
<dbReference type="InParanoid" id="A0A0C3E4F3"/>
<dbReference type="Pfam" id="PF18759">
    <property type="entry name" value="Plavaka"/>
    <property type="match status" value="1"/>
</dbReference>
<organism evidence="1 2">
    <name type="scientific">Scleroderma citrinum Foug A</name>
    <dbReference type="NCBI Taxonomy" id="1036808"/>
    <lineage>
        <taxon>Eukaryota</taxon>
        <taxon>Fungi</taxon>
        <taxon>Dikarya</taxon>
        <taxon>Basidiomycota</taxon>
        <taxon>Agaricomycotina</taxon>
        <taxon>Agaricomycetes</taxon>
        <taxon>Agaricomycetidae</taxon>
        <taxon>Boletales</taxon>
        <taxon>Sclerodermatineae</taxon>
        <taxon>Sclerodermataceae</taxon>
        <taxon>Scleroderma</taxon>
    </lineage>
</organism>
<proteinExistence type="predicted"/>
<reference evidence="1 2" key="1">
    <citation type="submission" date="2014-04" db="EMBL/GenBank/DDBJ databases">
        <authorList>
            <consortium name="DOE Joint Genome Institute"/>
            <person name="Kuo A."/>
            <person name="Kohler A."/>
            <person name="Nagy L.G."/>
            <person name="Floudas D."/>
            <person name="Copeland A."/>
            <person name="Barry K.W."/>
            <person name="Cichocki N."/>
            <person name="Veneault-Fourrey C."/>
            <person name="LaButti K."/>
            <person name="Lindquist E.A."/>
            <person name="Lipzen A."/>
            <person name="Lundell T."/>
            <person name="Morin E."/>
            <person name="Murat C."/>
            <person name="Sun H."/>
            <person name="Tunlid A."/>
            <person name="Henrissat B."/>
            <person name="Grigoriev I.V."/>
            <person name="Hibbett D.S."/>
            <person name="Martin F."/>
            <person name="Nordberg H.P."/>
            <person name="Cantor M.N."/>
            <person name="Hua S.X."/>
        </authorList>
    </citation>
    <scope>NUCLEOTIDE SEQUENCE [LARGE SCALE GENOMIC DNA]</scope>
    <source>
        <strain evidence="1 2">Foug A</strain>
    </source>
</reference>
<dbReference type="InterPro" id="IPR041078">
    <property type="entry name" value="Plavaka"/>
</dbReference>
<dbReference type="OrthoDB" id="3199698at2759"/>
<dbReference type="STRING" id="1036808.A0A0C3E4F3"/>
<accession>A0A0C3E4F3</accession>
<evidence type="ECO:0000313" key="2">
    <source>
        <dbReference type="Proteomes" id="UP000053989"/>
    </source>
</evidence>
<reference evidence="2" key="2">
    <citation type="submission" date="2015-01" db="EMBL/GenBank/DDBJ databases">
        <title>Evolutionary Origins and Diversification of the Mycorrhizal Mutualists.</title>
        <authorList>
            <consortium name="DOE Joint Genome Institute"/>
            <consortium name="Mycorrhizal Genomics Consortium"/>
            <person name="Kohler A."/>
            <person name="Kuo A."/>
            <person name="Nagy L.G."/>
            <person name="Floudas D."/>
            <person name="Copeland A."/>
            <person name="Barry K.W."/>
            <person name="Cichocki N."/>
            <person name="Veneault-Fourrey C."/>
            <person name="LaButti K."/>
            <person name="Lindquist E.A."/>
            <person name="Lipzen A."/>
            <person name="Lundell T."/>
            <person name="Morin E."/>
            <person name="Murat C."/>
            <person name="Riley R."/>
            <person name="Ohm R."/>
            <person name="Sun H."/>
            <person name="Tunlid A."/>
            <person name="Henrissat B."/>
            <person name="Grigoriev I.V."/>
            <person name="Hibbett D.S."/>
            <person name="Martin F."/>
        </authorList>
    </citation>
    <scope>NUCLEOTIDE SEQUENCE [LARGE SCALE GENOMIC DNA]</scope>
    <source>
        <strain evidence="2">Foug A</strain>
    </source>
</reference>
<dbReference type="EMBL" id="KN822011">
    <property type="protein sequence ID" value="KIM67665.1"/>
    <property type="molecule type" value="Genomic_DNA"/>
</dbReference>
<evidence type="ECO:0000313" key="1">
    <source>
        <dbReference type="EMBL" id="KIM67665.1"/>
    </source>
</evidence>
<dbReference type="HOGENOM" id="CLU_006344_1_2_1"/>
<gene>
    <name evidence="1" type="ORF">SCLCIDRAFT_20711</name>
</gene>
<protein>
    <submittedName>
        <fullName evidence="1">Uncharacterized protein</fullName>
    </submittedName>
</protein>
<dbReference type="AlphaFoldDB" id="A0A0C3E4F3"/>